<organism evidence="2 3">
    <name type="scientific">Loa loa</name>
    <name type="common">Eye worm</name>
    <name type="synonym">Filaria loa</name>
    <dbReference type="NCBI Taxonomy" id="7209"/>
    <lineage>
        <taxon>Eukaryota</taxon>
        <taxon>Metazoa</taxon>
        <taxon>Ecdysozoa</taxon>
        <taxon>Nematoda</taxon>
        <taxon>Chromadorea</taxon>
        <taxon>Rhabditida</taxon>
        <taxon>Spirurina</taxon>
        <taxon>Spiruromorpha</taxon>
        <taxon>Filarioidea</taxon>
        <taxon>Onchocercidae</taxon>
        <taxon>Loa</taxon>
    </lineage>
</organism>
<reference evidence="3" key="2">
    <citation type="submission" date="2016-11" db="UniProtKB">
        <authorList>
            <consortium name="WormBaseParasite"/>
        </authorList>
    </citation>
    <scope>IDENTIFICATION</scope>
</reference>
<dbReference type="Proteomes" id="UP000095285">
    <property type="component" value="Unassembled WGS sequence"/>
</dbReference>
<sequence length="189" mass="21640">MGVEIHYDEVNLQNFEGNPISKKSSNKSIDKCLHEWEIAWIYFLVTFVKSKGCLWEETSNYEFKEYIPKSFAIQIRNAKDAKQALIAYARNASIFKCADSNDDKAVTILEAYNYLSRYINEWKRRNKREEEGTGEEEEGAGEGEEGQAEGSSGRKGEGRSRRKGGRQEGRGRTERGRRKGRRKRGGGNN</sequence>
<feature type="compositionally biased region" description="Basic and acidic residues" evidence="1">
    <location>
        <begin position="152"/>
        <end position="174"/>
    </location>
</feature>
<name>A0A1I7VY45_LOALO</name>
<protein>
    <submittedName>
        <fullName evidence="3">DUF5659 domain-containing protein</fullName>
    </submittedName>
</protein>
<accession>A0A1I7VY45</accession>
<proteinExistence type="predicted"/>
<dbReference type="WBParaSite" id="EN70_7553">
    <property type="protein sequence ID" value="EN70_7553"/>
    <property type="gene ID" value="EN70_7553"/>
</dbReference>
<keyword evidence="2" id="KW-1185">Reference proteome</keyword>
<feature type="compositionally biased region" description="Basic residues" evidence="1">
    <location>
        <begin position="175"/>
        <end position="189"/>
    </location>
</feature>
<feature type="compositionally biased region" description="Acidic residues" evidence="1">
    <location>
        <begin position="132"/>
        <end position="147"/>
    </location>
</feature>
<reference evidence="2" key="1">
    <citation type="submission" date="2012-04" db="EMBL/GenBank/DDBJ databases">
        <title>The Genome Sequence of Loa loa.</title>
        <authorList>
            <consortium name="The Broad Institute Genome Sequencing Platform"/>
            <consortium name="Broad Institute Genome Sequencing Center for Infectious Disease"/>
            <person name="Nutman T.B."/>
            <person name="Fink D.L."/>
            <person name="Russ C."/>
            <person name="Young S."/>
            <person name="Zeng Q."/>
            <person name="Gargeya S."/>
            <person name="Alvarado L."/>
            <person name="Berlin A."/>
            <person name="Chapman S.B."/>
            <person name="Chen Z."/>
            <person name="Freedman E."/>
            <person name="Gellesch M."/>
            <person name="Goldberg J."/>
            <person name="Griggs A."/>
            <person name="Gujja S."/>
            <person name="Heilman E.R."/>
            <person name="Heiman D."/>
            <person name="Howarth C."/>
            <person name="Mehta T."/>
            <person name="Neiman D."/>
            <person name="Pearson M."/>
            <person name="Roberts A."/>
            <person name="Saif S."/>
            <person name="Shea T."/>
            <person name="Shenoy N."/>
            <person name="Sisk P."/>
            <person name="Stolte C."/>
            <person name="Sykes S."/>
            <person name="White J."/>
            <person name="Yandava C."/>
            <person name="Haas B."/>
            <person name="Henn M.R."/>
            <person name="Nusbaum C."/>
            <person name="Birren B."/>
        </authorList>
    </citation>
    <scope>NUCLEOTIDE SEQUENCE [LARGE SCALE GENOMIC DNA]</scope>
</reference>
<evidence type="ECO:0000313" key="2">
    <source>
        <dbReference type="Proteomes" id="UP000095285"/>
    </source>
</evidence>
<evidence type="ECO:0000313" key="3">
    <source>
        <dbReference type="WBParaSite" id="EN70_7553"/>
    </source>
</evidence>
<dbReference type="AlphaFoldDB" id="A0A1I7VY45"/>
<feature type="region of interest" description="Disordered" evidence="1">
    <location>
        <begin position="125"/>
        <end position="189"/>
    </location>
</feature>
<evidence type="ECO:0000256" key="1">
    <source>
        <dbReference type="SAM" id="MobiDB-lite"/>
    </source>
</evidence>